<feature type="region of interest" description="Disordered" evidence="1">
    <location>
        <begin position="39"/>
        <end position="65"/>
    </location>
</feature>
<evidence type="ECO:0000313" key="2">
    <source>
        <dbReference type="EMBL" id="KAF0910068.1"/>
    </source>
</evidence>
<sequence>MGQRTCCGRDVTWRGCGRRYRVVSSGDCDGASGLTGGIRGGAGDGHVGLPRRGDVRASEDGTGQA</sequence>
<dbReference type="AlphaFoldDB" id="A0A6G1DBH8"/>
<evidence type="ECO:0000256" key="1">
    <source>
        <dbReference type="SAM" id="MobiDB-lite"/>
    </source>
</evidence>
<organism evidence="2 3">
    <name type="scientific">Oryza meyeriana var. granulata</name>
    <dbReference type="NCBI Taxonomy" id="110450"/>
    <lineage>
        <taxon>Eukaryota</taxon>
        <taxon>Viridiplantae</taxon>
        <taxon>Streptophyta</taxon>
        <taxon>Embryophyta</taxon>
        <taxon>Tracheophyta</taxon>
        <taxon>Spermatophyta</taxon>
        <taxon>Magnoliopsida</taxon>
        <taxon>Liliopsida</taxon>
        <taxon>Poales</taxon>
        <taxon>Poaceae</taxon>
        <taxon>BOP clade</taxon>
        <taxon>Oryzoideae</taxon>
        <taxon>Oryzeae</taxon>
        <taxon>Oryzinae</taxon>
        <taxon>Oryza</taxon>
        <taxon>Oryza meyeriana</taxon>
    </lineage>
</organism>
<keyword evidence="3" id="KW-1185">Reference proteome</keyword>
<gene>
    <name evidence="2" type="ORF">E2562_001304</name>
</gene>
<name>A0A6G1DBH8_9ORYZ</name>
<comment type="caution">
    <text evidence="2">The sequence shown here is derived from an EMBL/GenBank/DDBJ whole genome shotgun (WGS) entry which is preliminary data.</text>
</comment>
<accession>A0A6G1DBH8</accession>
<reference evidence="2 3" key="1">
    <citation type="submission" date="2019-11" db="EMBL/GenBank/DDBJ databases">
        <title>Whole genome sequence of Oryza granulata.</title>
        <authorList>
            <person name="Li W."/>
        </authorList>
    </citation>
    <scope>NUCLEOTIDE SEQUENCE [LARGE SCALE GENOMIC DNA]</scope>
    <source>
        <strain evidence="3">cv. Menghai</strain>
        <tissue evidence="2">Leaf</tissue>
    </source>
</reference>
<dbReference type="EMBL" id="SPHZ02000006">
    <property type="protein sequence ID" value="KAF0910068.1"/>
    <property type="molecule type" value="Genomic_DNA"/>
</dbReference>
<dbReference type="Proteomes" id="UP000479710">
    <property type="component" value="Unassembled WGS sequence"/>
</dbReference>
<proteinExistence type="predicted"/>
<evidence type="ECO:0000313" key="3">
    <source>
        <dbReference type="Proteomes" id="UP000479710"/>
    </source>
</evidence>
<protein>
    <submittedName>
        <fullName evidence="2">Uncharacterized protein</fullName>
    </submittedName>
</protein>